<name>A0ABZ1NVH1_STRVL</name>
<gene>
    <name evidence="1" type="ORF">OHB29_23570</name>
</gene>
<proteinExistence type="predicted"/>
<accession>A0ABZ1NVH1</accession>
<keyword evidence="2" id="KW-1185">Reference proteome</keyword>
<reference evidence="1 2" key="1">
    <citation type="submission" date="2022-10" db="EMBL/GenBank/DDBJ databases">
        <title>The complete genomes of actinobacterial strains from the NBC collection.</title>
        <authorList>
            <person name="Joergensen T.S."/>
            <person name="Alvarez Arevalo M."/>
            <person name="Sterndorff E.B."/>
            <person name="Faurdal D."/>
            <person name="Vuksanovic O."/>
            <person name="Mourched A.-S."/>
            <person name="Charusanti P."/>
            <person name="Shaw S."/>
            <person name="Blin K."/>
            <person name="Weber T."/>
        </authorList>
    </citation>
    <scope>NUCLEOTIDE SEQUENCE [LARGE SCALE GENOMIC DNA]</scope>
    <source>
        <strain evidence="1 2">NBC_00456</strain>
    </source>
</reference>
<organism evidence="1 2">
    <name type="scientific">Streptomyces violaceus</name>
    <name type="common">Streptomyces venezuelae</name>
    <dbReference type="NCBI Taxonomy" id="1936"/>
    <lineage>
        <taxon>Bacteria</taxon>
        <taxon>Bacillati</taxon>
        <taxon>Actinomycetota</taxon>
        <taxon>Actinomycetes</taxon>
        <taxon>Kitasatosporales</taxon>
        <taxon>Streptomycetaceae</taxon>
        <taxon>Streptomyces</taxon>
    </lineage>
</organism>
<evidence type="ECO:0000313" key="1">
    <source>
        <dbReference type="EMBL" id="WUG95763.1"/>
    </source>
</evidence>
<dbReference type="EMBL" id="CP107906">
    <property type="protein sequence ID" value="WUG95763.1"/>
    <property type="molecule type" value="Genomic_DNA"/>
</dbReference>
<dbReference type="RefSeq" id="WP_328341386.1">
    <property type="nucleotide sequence ID" value="NZ_CP107906.1"/>
</dbReference>
<protein>
    <submittedName>
        <fullName evidence="1">Uncharacterized protein</fullName>
    </submittedName>
</protein>
<sequence length="46" mass="5149">MARPAATGSTQLRRLGTLLKDVRCPRDNVAELRAHVDRFESATRVL</sequence>
<dbReference type="Proteomes" id="UP001341259">
    <property type="component" value="Chromosome"/>
</dbReference>
<evidence type="ECO:0000313" key="2">
    <source>
        <dbReference type="Proteomes" id="UP001341259"/>
    </source>
</evidence>